<evidence type="ECO:0000313" key="2">
    <source>
        <dbReference type="EMBL" id="CAH3168799.1"/>
    </source>
</evidence>
<gene>
    <name evidence="2" type="ORF">PEVE_00006646</name>
</gene>
<feature type="region of interest" description="Disordered" evidence="1">
    <location>
        <begin position="728"/>
        <end position="756"/>
    </location>
</feature>
<name>A0ABN8QQU3_9CNID</name>
<accession>A0ABN8QQU3</accession>
<dbReference type="Proteomes" id="UP001159427">
    <property type="component" value="Unassembled WGS sequence"/>
</dbReference>
<keyword evidence="3" id="KW-1185">Reference proteome</keyword>
<feature type="region of interest" description="Disordered" evidence="1">
    <location>
        <begin position="1"/>
        <end position="32"/>
    </location>
</feature>
<sequence>LPHDRKRQLYRTSPESSDTSSSPSDSSPERTPITCDLLSCHQHVPGIFHGRTDPITNDEVLELMASQNSQYLSSSVQVRRVSCNVSFLISTKNLSSSDAAVDAMGAWKLSKSKRKNCRGQMVRRRTYRNKAWKDLVKAAVVEPEELPYVFVQYRFEGEPCSFDLLPHGNSKGNQLPYVRVNPSTMQLLKDESDDVASARKAFHNVEKKVGGLTGASAVSQLPRNTKQVYNVKNMKAKSMGNIREDPLFRSLNSMEMEDDDERFHQQFIKTAGTATHLLFNRRQVNDIKNFCTDFGKSSVLSVDVTFNLGPFWAVVTTYQNLILRRKGQQNHPVMIGPVALVKDKTEKSYSHLFKALVSEEPSLSQSLKGCGSDGEINLEKVLDCTFQQAYRFRCANHLFNDIREKARQIGLPRPTVESSIEELRNVCLTSTRESGATNLGNLLERWQQSADAGFKEPMNRFCSYVSRYIIPVVRDRVISENAELAGFPQFSKVLYTQNVSESGNAMLKNWTGFKEKDVDSFILDLKEMVTREEDDVARALAGLESPYEVLEEFRPFVSKSADHLVNPDLSEHERKRRKAKMLNADFSDVLSKVDEFQPLGMYDARASVKGSDVEGKDMLQLDRLAGLGFSEPMINGIKTKAHKLVAGGLVTRAFSGDESRFVKSFSSNKPHLVQPHKHFGYQCDDSCLQYKANKVCAHTVAAAQDNNKVEEHINCLLKASPKGRLEALCTGKPQAGKKKSHKQKRKRRRSPAQCSEEPIRASVYPWRESCHPFLITRKQKRRVRKCPGCRKEFDERPPQMDIIVVHREKDWRAGTDKVTPVDNPRGYHLDLLCIRARHPQFLKIPETPNLVMDFAPNKDEEALILDKLELDMLPVRESMI</sequence>
<evidence type="ECO:0000313" key="3">
    <source>
        <dbReference type="Proteomes" id="UP001159427"/>
    </source>
</evidence>
<evidence type="ECO:0000256" key="1">
    <source>
        <dbReference type="SAM" id="MobiDB-lite"/>
    </source>
</evidence>
<comment type="caution">
    <text evidence="2">The sequence shown here is derived from an EMBL/GenBank/DDBJ whole genome shotgun (WGS) entry which is preliminary data.</text>
</comment>
<organism evidence="2 3">
    <name type="scientific">Porites evermanni</name>
    <dbReference type="NCBI Taxonomy" id="104178"/>
    <lineage>
        <taxon>Eukaryota</taxon>
        <taxon>Metazoa</taxon>
        <taxon>Cnidaria</taxon>
        <taxon>Anthozoa</taxon>
        <taxon>Hexacorallia</taxon>
        <taxon>Scleractinia</taxon>
        <taxon>Fungiina</taxon>
        <taxon>Poritidae</taxon>
        <taxon>Porites</taxon>
    </lineage>
</organism>
<feature type="compositionally biased region" description="Basic residues" evidence="1">
    <location>
        <begin position="735"/>
        <end position="750"/>
    </location>
</feature>
<evidence type="ECO:0008006" key="4">
    <source>
        <dbReference type="Google" id="ProtNLM"/>
    </source>
</evidence>
<feature type="compositionally biased region" description="Low complexity" evidence="1">
    <location>
        <begin position="11"/>
        <end position="32"/>
    </location>
</feature>
<protein>
    <recommendedName>
        <fullName evidence="4">Transposase</fullName>
    </recommendedName>
</protein>
<feature type="non-terminal residue" evidence="2">
    <location>
        <position position="1"/>
    </location>
</feature>
<dbReference type="EMBL" id="CALNXI010001431">
    <property type="protein sequence ID" value="CAH3168799.1"/>
    <property type="molecule type" value="Genomic_DNA"/>
</dbReference>
<proteinExistence type="predicted"/>
<reference evidence="2 3" key="1">
    <citation type="submission" date="2022-05" db="EMBL/GenBank/DDBJ databases">
        <authorList>
            <consortium name="Genoscope - CEA"/>
            <person name="William W."/>
        </authorList>
    </citation>
    <scope>NUCLEOTIDE SEQUENCE [LARGE SCALE GENOMIC DNA]</scope>
</reference>